<dbReference type="AlphaFoldDB" id="A0A7I5E8Z3"/>
<protein>
    <submittedName>
        <fullName evidence="3">Uncharacterized protein</fullName>
    </submittedName>
</protein>
<evidence type="ECO:0000313" key="2">
    <source>
        <dbReference type="Proteomes" id="UP000025227"/>
    </source>
</evidence>
<reference evidence="3" key="1">
    <citation type="submission" date="2020-12" db="UniProtKB">
        <authorList>
            <consortium name="WormBaseParasite"/>
        </authorList>
    </citation>
    <scope>IDENTIFICATION</scope>
    <source>
        <strain evidence="3">MHco3</strain>
    </source>
</reference>
<proteinExistence type="predicted"/>
<feature type="compositionally biased region" description="Basic and acidic residues" evidence="1">
    <location>
        <begin position="103"/>
        <end position="113"/>
    </location>
</feature>
<organism evidence="2 3">
    <name type="scientific">Haemonchus contortus</name>
    <name type="common">Barber pole worm</name>
    <dbReference type="NCBI Taxonomy" id="6289"/>
    <lineage>
        <taxon>Eukaryota</taxon>
        <taxon>Metazoa</taxon>
        <taxon>Ecdysozoa</taxon>
        <taxon>Nematoda</taxon>
        <taxon>Chromadorea</taxon>
        <taxon>Rhabditida</taxon>
        <taxon>Rhabditina</taxon>
        <taxon>Rhabditomorpha</taxon>
        <taxon>Strongyloidea</taxon>
        <taxon>Trichostrongylidae</taxon>
        <taxon>Haemonchus</taxon>
    </lineage>
</organism>
<accession>A0A7I5E8Z3</accession>
<feature type="region of interest" description="Disordered" evidence="1">
    <location>
        <begin position="78"/>
        <end position="113"/>
    </location>
</feature>
<sequence>MSFASDMQDAITDLDRCDMATLLHNILPRLQAIDAALSRLGAIETACIALRQSNQNIEIVPQEACIQHKGPETMLQERQAREMTTSVNASTESRRATVLRRPSAHEQKRLSVF</sequence>
<dbReference type="WBParaSite" id="HCON_00076510-00001">
    <property type="protein sequence ID" value="HCON_00076510-00001"/>
    <property type="gene ID" value="HCON_00076510"/>
</dbReference>
<keyword evidence="2" id="KW-1185">Reference proteome</keyword>
<feature type="compositionally biased region" description="Polar residues" evidence="1">
    <location>
        <begin position="82"/>
        <end position="91"/>
    </location>
</feature>
<evidence type="ECO:0000256" key="1">
    <source>
        <dbReference type="SAM" id="MobiDB-lite"/>
    </source>
</evidence>
<dbReference type="OrthoDB" id="5862361at2759"/>
<dbReference type="Proteomes" id="UP000025227">
    <property type="component" value="Unplaced"/>
</dbReference>
<evidence type="ECO:0000313" key="3">
    <source>
        <dbReference type="WBParaSite" id="HCON_00076510-00001"/>
    </source>
</evidence>
<name>A0A7I5E8Z3_HAECO</name>